<name>A0A2Z4ZU65_9PSED</name>
<dbReference type="Pfam" id="PF10592">
    <property type="entry name" value="AIPR"/>
    <property type="match status" value="1"/>
</dbReference>
<proteinExistence type="predicted"/>
<dbReference type="EMBL" id="CP022202">
    <property type="protein sequence ID" value="AXA62008.1"/>
    <property type="molecule type" value="Genomic_DNA"/>
</dbReference>
<accession>A0A2Z4ZU65</accession>
<evidence type="ECO:0000313" key="2">
    <source>
        <dbReference type="EMBL" id="AXA62008.1"/>
    </source>
</evidence>
<dbReference type="Proteomes" id="UP000251666">
    <property type="component" value="Chromosome"/>
</dbReference>
<dbReference type="AlphaFoldDB" id="A0A2Z4ZU65"/>
<dbReference type="KEGG" id="pthv:CE140_18065"/>
<dbReference type="RefSeq" id="WP_208665364.1">
    <property type="nucleotide sequence ID" value="NZ_CP022201.1"/>
</dbReference>
<organism evidence="2 3">
    <name type="scientific">Pseudomonas thivervalensis</name>
    <dbReference type="NCBI Taxonomy" id="86265"/>
    <lineage>
        <taxon>Bacteria</taxon>
        <taxon>Pseudomonadati</taxon>
        <taxon>Pseudomonadota</taxon>
        <taxon>Gammaproteobacteria</taxon>
        <taxon>Pseudomonadales</taxon>
        <taxon>Pseudomonadaceae</taxon>
        <taxon>Pseudomonas</taxon>
    </lineage>
</organism>
<sequence length="566" mass="65121">MKDQILGGYIENFKKTNSLEKLDEAVLFEHFVNFCIVSKQYPRDFEYSSIHVGGSNDIGLDGAAFLVNGNIIRNQEDIPYFLDKNGYLDVSFTFIQTKKSPKFNGDQIGNLIFGIKSFFDSTPAIPENDEIKNLRSIKEEIYRSSLNFQDAPVLDLYFVTTGEWNSPEQITGRVKRELKELENNSLFSNIKFNFIDATILKQIYREINRKTIKEIEFSNHVSLPEIPGARQAWIGSIRAKDYVTLISDSEGKLQKYLFEDNVRDFQGGNKVNAGIKSTISNQADQGNLPVFNNGVTIISKKVDLINKKAKLTDFQIVNGCQTSYVLHENAKALLDDTHIVIKIIETTDYEFASKVVKATNRQTEVRDEAFESLSQFHRDLEEFYKAKSHTTKNPIYYERRSKQYGGEPTVQSSQIVTLPIQIAAYVAAQFAQPQSTHRYYGELLNSNRTKMFKANEKFEPYYISALILKRAENLFKLETLHGDLRQLKYHLVYLVYQFYEKKRKLVKGYDYSNMIEELDNSDVYIPTLQAAAESIKKTMNSLRIQGHEAARSKVFTDRIREDLDTI</sequence>
<feature type="domain" description="Abortive phage infection protein C-terminal" evidence="1">
    <location>
        <begin position="258"/>
        <end position="538"/>
    </location>
</feature>
<dbReference type="InterPro" id="IPR018891">
    <property type="entry name" value="AIPR_C"/>
</dbReference>
<protein>
    <recommendedName>
        <fullName evidence="1">Abortive phage infection protein C-terminal domain-containing protein</fullName>
    </recommendedName>
</protein>
<reference evidence="3" key="1">
    <citation type="journal article" date="2021" name="Front. Microbiol.">
        <title>Genomic Analysis of the 1-Aminocyclopropane-1-Carboxylate Deaminase-Producing Pseudomonas thivervalensis SC5 Reveals Its Multifaceted Roles in Soil and in Beneficial Interactions With Plants.</title>
        <authorList>
            <person name="Nascimento F.X."/>
            <person name="Uron P."/>
            <person name="Glick B.R."/>
            <person name="Giachini A."/>
            <person name="Rossi M.J."/>
        </authorList>
    </citation>
    <scope>NUCLEOTIDE SEQUENCE [LARGE SCALE GENOMIC DNA]</scope>
    <source>
        <strain evidence="3">PLM3</strain>
    </source>
</reference>
<keyword evidence="3" id="KW-1185">Reference proteome</keyword>
<evidence type="ECO:0000259" key="1">
    <source>
        <dbReference type="Pfam" id="PF10592"/>
    </source>
</evidence>
<evidence type="ECO:0000313" key="3">
    <source>
        <dbReference type="Proteomes" id="UP000251666"/>
    </source>
</evidence>
<gene>
    <name evidence="2" type="ORF">CEQ51_18620</name>
</gene>